<dbReference type="GO" id="GO:0016740">
    <property type="term" value="F:transferase activity"/>
    <property type="evidence" value="ECO:0007669"/>
    <property type="project" value="UniProtKB-KW"/>
</dbReference>
<keyword evidence="6" id="KW-0479">Metal-binding</keyword>
<dbReference type="PANTHER" id="PTHR30040:SF2">
    <property type="entry name" value="FAD:PROTEIN FMN TRANSFERASE"/>
    <property type="match status" value="1"/>
</dbReference>
<keyword evidence="4" id="KW-0285">Flavoprotein</keyword>
<comment type="cofactor">
    <cofactor evidence="1">
        <name>Mg(2+)</name>
        <dbReference type="ChEBI" id="CHEBI:18420"/>
    </cofactor>
</comment>
<dbReference type="Gene3D" id="3.10.520.10">
    <property type="entry name" value="ApbE-like domains"/>
    <property type="match status" value="1"/>
</dbReference>
<keyword evidence="7" id="KW-0274">FAD</keyword>
<dbReference type="EC" id="2.7.1.180" evidence="2"/>
<dbReference type="PANTHER" id="PTHR30040">
    <property type="entry name" value="THIAMINE BIOSYNTHESIS LIPOPROTEIN APBE"/>
    <property type="match status" value="1"/>
</dbReference>
<evidence type="ECO:0000256" key="2">
    <source>
        <dbReference type="ARBA" id="ARBA00011955"/>
    </source>
</evidence>
<evidence type="ECO:0000256" key="10">
    <source>
        <dbReference type="ARBA" id="ARBA00048540"/>
    </source>
</evidence>
<evidence type="ECO:0000256" key="7">
    <source>
        <dbReference type="ARBA" id="ARBA00022827"/>
    </source>
</evidence>
<keyword evidence="11" id="KW-0449">Lipoprotein</keyword>
<name>A0A1W1DES4_9ZZZZ</name>
<dbReference type="EMBL" id="FPHS01000264">
    <property type="protein sequence ID" value="SFV79637.1"/>
    <property type="molecule type" value="Genomic_DNA"/>
</dbReference>
<dbReference type="GO" id="GO:0046872">
    <property type="term" value="F:metal ion binding"/>
    <property type="evidence" value="ECO:0007669"/>
    <property type="project" value="UniProtKB-KW"/>
</dbReference>
<dbReference type="PROSITE" id="PS51257">
    <property type="entry name" value="PROKAR_LIPOPROTEIN"/>
    <property type="match status" value="1"/>
</dbReference>
<keyword evidence="5" id="KW-0808">Transferase</keyword>
<evidence type="ECO:0000256" key="3">
    <source>
        <dbReference type="ARBA" id="ARBA00016337"/>
    </source>
</evidence>
<dbReference type="PIRSF" id="PIRSF006268">
    <property type="entry name" value="ApbE"/>
    <property type="match status" value="1"/>
</dbReference>
<sequence>MLRALLTAIFLGLSACVGNQPTQVITGSTMGTTYTIKTIGSSVSKLQIEQVLDQVNKTFSTWDSNSELSSLNRKPTDEWIDVSSELFFVLSQSQKVYQQTQGYFDPGIGRLIDVWGFGVAKVAQKPSRARVNELLPLSSIRYLQLNNGRVKKTKDIHINLSAIAKGFGVDQVASLLKKHQVKDFLVEIGGEVIASGKQSDRHWTLGIEQPNGAEPIAIVLNNQAIATSGNYRNYFVWEGKRYMHILTPSSGLPANTDLASVSVLNTRTIMADAYATAMMVMGSDKAIELAKQLNLSVVLILNQQHDFKVVKINP</sequence>
<evidence type="ECO:0000256" key="5">
    <source>
        <dbReference type="ARBA" id="ARBA00022679"/>
    </source>
</evidence>
<comment type="catalytic activity">
    <reaction evidence="10">
        <text>L-threonyl-[protein] + FAD = FMN-L-threonyl-[protein] + AMP + H(+)</text>
        <dbReference type="Rhea" id="RHEA:36847"/>
        <dbReference type="Rhea" id="RHEA-COMP:11060"/>
        <dbReference type="Rhea" id="RHEA-COMP:11061"/>
        <dbReference type="ChEBI" id="CHEBI:15378"/>
        <dbReference type="ChEBI" id="CHEBI:30013"/>
        <dbReference type="ChEBI" id="CHEBI:57692"/>
        <dbReference type="ChEBI" id="CHEBI:74257"/>
        <dbReference type="ChEBI" id="CHEBI:456215"/>
        <dbReference type="EC" id="2.7.1.180"/>
    </reaction>
</comment>
<evidence type="ECO:0000256" key="4">
    <source>
        <dbReference type="ARBA" id="ARBA00022630"/>
    </source>
</evidence>
<reference evidence="11" key="1">
    <citation type="submission" date="2016-10" db="EMBL/GenBank/DDBJ databases">
        <authorList>
            <person name="de Groot N.N."/>
        </authorList>
    </citation>
    <scope>NUCLEOTIDE SEQUENCE</scope>
</reference>
<proteinExistence type="predicted"/>
<evidence type="ECO:0000313" key="11">
    <source>
        <dbReference type="EMBL" id="SFV79637.1"/>
    </source>
</evidence>
<protein>
    <recommendedName>
        <fullName evidence="3">FAD:protein FMN transferase</fullName>
        <ecNumber evidence="2">2.7.1.180</ecNumber>
    </recommendedName>
    <alternativeName>
        <fullName evidence="9">Flavin transferase</fullName>
    </alternativeName>
</protein>
<dbReference type="InterPro" id="IPR024932">
    <property type="entry name" value="ApbE"/>
</dbReference>
<evidence type="ECO:0000256" key="1">
    <source>
        <dbReference type="ARBA" id="ARBA00001946"/>
    </source>
</evidence>
<dbReference type="Pfam" id="PF02424">
    <property type="entry name" value="ApbE"/>
    <property type="match status" value="1"/>
</dbReference>
<gene>
    <name evidence="11" type="ORF">MNB_SUP05-11-244</name>
</gene>
<evidence type="ECO:0000256" key="8">
    <source>
        <dbReference type="ARBA" id="ARBA00022842"/>
    </source>
</evidence>
<dbReference type="InterPro" id="IPR003374">
    <property type="entry name" value="ApbE-like_sf"/>
</dbReference>
<dbReference type="SUPFAM" id="SSF143631">
    <property type="entry name" value="ApbE-like"/>
    <property type="match status" value="1"/>
</dbReference>
<organism evidence="11">
    <name type="scientific">hydrothermal vent metagenome</name>
    <dbReference type="NCBI Taxonomy" id="652676"/>
    <lineage>
        <taxon>unclassified sequences</taxon>
        <taxon>metagenomes</taxon>
        <taxon>ecological metagenomes</taxon>
    </lineage>
</organism>
<dbReference type="AlphaFoldDB" id="A0A1W1DES4"/>
<keyword evidence="8" id="KW-0460">Magnesium</keyword>
<evidence type="ECO:0000256" key="6">
    <source>
        <dbReference type="ARBA" id="ARBA00022723"/>
    </source>
</evidence>
<accession>A0A1W1DES4</accession>
<evidence type="ECO:0000256" key="9">
    <source>
        <dbReference type="ARBA" id="ARBA00031306"/>
    </source>
</evidence>